<dbReference type="PROSITE" id="PS50011">
    <property type="entry name" value="PROTEIN_KINASE_DOM"/>
    <property type="match status" value="1"/>
</dbReference>
<dbReference type="SMART" id="SM00028">
    <property type="entry name" value="TPR"/>
    <property type="match status" value="3"/>
</dbReference>
<keyword evidence="10" id="KW-1185">Reference proteome</keyword>
<dbReference type="InterPro" id="IPR019734">
    <property type="entry name" value="TPR_rpt"/>
</dbReference>
<dbReference type="SUPFAM" id="SSF56112">
    <property type="entry name" value="Protein kinase-like (PK-like)"/>
    <property type="match status" value="1"/>
</dbReference>
<dbReference type="Gene3D" id="1.25.40.10">
    <property type="entry name" value="Tetratricopeptide repeat domain"/>
    <property type="match status" value="2"/>
</dbReference>
<evidence type="ECO:0000256" key="4">
    <source>
        <dbReference type="ARBA" id="ARBA00022777"/>
    </source>
</evidence>
<dbReference type="PANTHER" id="PTHR46716">
    <property type="entry name" value="MITOGEN-ACTIVATED PROTEIN KINASE KINASE KINASE 7"/>
    <property type="match status" value="1"/>
</dbReference>
<evidence type="ECO:0000313" key="10">
    <source>
        <dbReference type="Proteomes" id="UP000266861"/>
    </source>
</evidence>
<dbReference type="EMBL" id="PQFF01000164">
    <property type="protein sequence ID" value="RHZ77694.1"/>
    <property type="molecule type" value="Genomic_DNA"/>
</dbReference>
<evidence type="ECO:0000256" key="6">
    <source>
        <dbReference type="PROSITE-ProRule" id="PRU00339"/>
    </source>
</evidence>
<evidence type="ECO:0000256" key="7">
    <source>
        <dbReference type="SAM" id="MobiDB-lite"/>
    </source>
</evidence>
<dbReference type="AlphaFoldDB" id="A0A397IX79"/>
<dbReference type="Gene3D" id="1.10.510.10">
    <property type="entry name" value="Transferase(Phosphotransferase) domain 1"/>
    <property type="match status" value="1"/>
</dbReference>
<protein>
    <recommendedName>
        <fullName evidence="8">Protein kinase domain-containing protein</fullName>
    </recommendedName>
</protein>
<dbReference type="GO" id="GO:0005524">
    <property type="term" value="F:ATP binding"/>
    <property type="evidence" value="ECO:0007669"/>
    <property type="project" value="UniProtKB-KW"/>
</dbReference>
<keyword evidence="5" id="KW-0067">ATP-binding</keyword>
<dbReference type="PANTHER" id="PTHR46716:SF1">
    <property type="entry name" value="MITOGEN-ACTIVATED PROTEIN KINASE KINASE KINASE 7"/>
    <property type="match status" value="1"/>
</dbReference>
<dbReference type="InterPro" id="IPR000719">
    <property type="entry name" value="Prot_kinase_dom"/>
</dbReference>
<reference evidence="9 10" key="1">
    <citation type="submission" date="2018-08" db="EMBL/GenBank/DDBJ databases">
        <title>Genome and evolution of the arbuscular mycorrhizal fungus Diversispora epigaea (formerly Glomus versiforme) and its bacterial endosymbionts.</title>
        <authorList>
            <person name="Sun X."/>
            <person name="Fei Z."/>
            <person name="Harrison M."/>
        </authorList>
    </citation>
    <scope>NUCLEOTIDE SEQUENCE [LARGE SCALE GENOMIC DNA]</scope>
    <source>
        <strain evidence="9 10">IT104</strain>
    </source>
</reference>
<feature type="compositionally biased region" description="Low complexity" evidence="7">
    <location>
        <begin position="132"/>
        <end position="141"/>
    </location>
</feature>
<keyword evidence="2" id="KW-0808">Transferase</keyword>
<dbReference type="OrthoDB" id="329563at2759"/>
<dbReference type="InterPro" id="IPR011009">
    <property type="entry name" value="Kinase-like_dom_sf"/>
</dbReference>
<evidence type="ECO:0000256" key="3">
    <source>
        <dbReference type="ARBA" id="ARBA00022741"/>
    </source>
</evidence>
<keyword evidence="4" id="KW-0418">Kinase</keyword>
<accession>A0A397IX79</accession>
<proteinExistence type="predicted"/>
<dbReference type="Pfam" id="PF13181">
    <property type="entry name" value="TPR_8"/>
    <property type="match status" value="2"/>
</dbReference>
<keyword evidence="1" id="KW-0723">Serine/threonine-protein kinase</keyword>
<feature type="domain" description="Protein kinase" evidence="8">
    <location>
        <begin position="168"/>
        <end position="414"/>
    </location>
</feature>
<dbReference type="SUPFAM" id="SSF48452">
    <property type="entry name" value="TPR-like"/>
    <property type="match status" value="1"/>
</dbReference>
<evidence type="ECO:0000256" key="5">
    <source>
        <dbReference type="ARBA" id="ARBA00022840"/>
    </source>
</evidence>
<evidence type="ECO:0000259" key="8">
    <source>
        <dbReference type="PROSITE" id="PS50011"/>
    </source>
</evidence>
<dbReference type="InterPro" id="IPR001245">
    <property type="entry name" value="Ser-Thr/Tyr_kinase_cat_dom"/>
</dbReference>
<dbReference type="GO" id="GO:0006955">
    <property type="term" value="P:immune response"/>
    <property type="evidence" value="ECO:0007669"/>
    <property type="project" value="TreeGrafter"/>
</dbReference>
<dbReference type="STRING" id="1348612.A0A397IX79"/>
<comment type="caution">
    <text evidence="9">The sequence shown here is derived from an EMBL/GenBank/DDBJ whole genome shotgun (WGS) entry which is preliminary data.</text>
</comment>
<evidence type="ECO:0000256" key="1">
    <source>
        <dbReference type="ARBA" id="ARBA00022527"/>
    </source>
</evidence>
<dbReference type="GO" id="GO:0004709">
    <property type="term" value="F:MAP kinase kinase kinase activity"/>
    <property type="evidence" value="ECO:0007669"/>
    <property type="project" value="TreeGrafter"/>
</dbReference>
<gene>
    <name evidence="9" type="ORF">Glove_174g10</name>
</gene>
<dbReference type="InterPro" id="IPR011990">
    <property type="entry name" value="TPR-like_helical_dom_sf"/>
</dbReference>
<dbReference type="Proteomes" id="UP000266861">
    <property type="component" value="Unassembled WGS sequence"/>
</dbReference>
<evidence type="ECO:0000256" key="2">
    <source>
        <dbReference type="ARBA" id="ARBA00022679"/>
    </source>
</evidence>
<feature type="repeat" description="TPR" evidence="6">
    <location>
        <begin position="62"/>
        <end position="95"/>
    </location>
</feature>
<organism evidence="9 10">
    <name type="scientific">Diversispora epigaea</name>
    <dbReference type="NCBI Taxonomy" id="1348612"/>
    <lineage>
        <taxon>Eukaryota</taxon>
        <taxon>Fungi</taxon>
        <taxon>Fungi incertae sedis</taxon>
        <taxon>Mucoromycota</taxon>
        <taxon>Glomeromycotina</taxon>
        <taxon>Glomeromycetes</taxon>
        <taxon>Diversisporales</taxon>
        <taxon>Diversisporaceae</taxon>
        <taxon>Diversispora</taxon>
    </lineage>
</organism>
<dbReference type="Pfam" id="PF07714">
    <property type="entry name" value="PK_Tyr_Ser-Thr"/>
    <property type="match status" value="1"/>
</dbReference>
<feature type="region of interest" description="Disordered" evidence="7">
    <location>
        <begin position="125"/>
        <end position="148"/>
    </location>
</feature>
<evidence type="ECO:0000313" key="9">
    <source>
        <dbReference type="EMBL" id="RHZ77694.1"/>
    </source>
</evidence>
<dbReference type="GO" id="GO:0007254">
    <property type="term" value="P:JNK cascade"/>
    <property type="evidence" value="ECO:0007669"/>
    <property type="project" value="TreeGrafter"/>
</dbReference>
<keyword evidence="3" id="KW-0547">Nucleotide-binding</keyword>
<name>A0A397IX79_9GLOM</name>
<keyword evidence="6" id="KW-0802">TPR repeat</keyword>
<dbReference type="PROSITE" id="PS50005">
    <property type="entry name" value="TPR"/>
    <property type="match status" value="1"/>
</dbReference>
<sequence>MLRGKTYQKLEKYNEELTNFNKLLGLEPNNVLALKSQGETYQKLEKYDEDFNKLLEIRPSNAFALRLRGETYRKLEKYNEALIDFNNLLEIESNNDLYEEIIDKCNEMLEVEPNNALALRSRGNKTEKNKNKTITDTNTQKQRTESRMVQGITTESIEFINWIPYQQFEDIKHLAEGGFGVVYSAIWIKDRDNKIKVAFKNLHNSKDTTDNFLKEVISHGITSSNDFIIQCYGITKDPNTNNNIMVIEFAEDGSLHRDLMLNFDKIIWQTKLERLYCIATGSSFWNHFNGILGLIRIADLGLCRNIDSSTNSNYVYGIIPYVAPEIFKDSSYSQASDIYSFGILMWEFTSGHKPFSKIPHDHNLKYEIISGLRPEITDVTLEIFSNLIERCWDSNPKLKIYKWCWGKENEDQFIQAEQLRRISVELKFLGGREENNYGNYHPEAIYRSRRLNSIIELVSEVKGYKSVQENFEISK</sequence>